<dbReference type="Proteomes" id="UP000663829">
    <property type="component" value="Unassembled WGS sequence"/>
</dbReference>
<dbReference type="EMBL" id="CAJNOQ010025346">
    <property type="protein sequence ID" value="CAF1536306.1"/>
    <property type="molecule type" value="Genomic_DNA"/>
</dbReference>
<gene>
    <name evidence="3" type="ORF">GPM918_LOCUS38358</name>
    <name evidence="2" type="ORF">OVA965_LOCUS1522</name>
    <name evidence="5" type="ORF">SRO942_LOCUS39179</name>
    <name evidence="4" type="ORF">TMI583_LOCUS1520</name>
</gene>
<evidence type="ECO:0000313" key="6">
    <source>
        <dbReference type="Proteomes" id="UP000663829"/>
    </source>
</evidence>
<evidence type="ECO:0000313" key="5">
    <source>
        <dbReference type="EMBL" id="CAF4396215.1"/>
    </source>
</evidence>
<proteinExistence type="predicted"/>
<keyword evidence="6" id="KW-1185">Reference proteome</keyword>
<protein>
    <submittedName>
        <fullName evidence="3">Uncharacterized protein</fullName>
    </submittedName>
</protein>
<dbReference type="EMBL" id="CAJOBA010000284">
    <property type="protein sequence ID" value="CAF3520006.1"/>
    <property type="molecule type" value="Genomic_DNA"/>
</dbReference>
<feature type="coiled-coil region" evidence="1">
    <location>
        <begin position="122"/>
        <end position="149"/>
    </location>
</feature>
<dbReference type="EMBL" id="CAJNOK010000285">
    <property type="protein sequence ID" value="CAF0742419.1"/>
    <property type="molecule type" value="Genomic_DNA"/>
</dbReference>
<dbReference type="Proteomes" id="UP000677228">
    <property type="component" value="Unassembled WGS sequence"/>
</dbReference>
<name>A0A815VTE3_9BILA</name>
<evidence type="ECO:0000256" key="1">
    <source>
        <dbReference type="SAM" id="Coils"/>
    </source>
</evidence>
<dbReference type="AlphaFoldDB" id="A0A815VTE3"/>
<keyword evidence="1" id="KW-0175">Coiled coil</keyword>
<dbReference type="Proteomes" id="UP000681722">
    <property type="component" value="Unassembled WGS sequence"/>
</dbReference>
<accession>A0A815VTE3</accession>
<dbReference type="Proteomes" id="UP000682733">
    <property type="component" value="Unassembled WGS sequence"/>
</dbReference>
<dbReference type="OrthoDB" id="10020825at2759"/>
<reference evidence="3" key="1">
    <citation type="submission" date="2021-02" db="EMBL/GenBank/DDBJ databases">
        <authorList>
            <person name="Nowell W R."/>
        </authorList>
    </citation>
    <scope>NUCLEOTIDE SEQUENCE</scope>
</reference>
<dbReference type="EMBL" id="CAJOBC010090954">
    <property type="protein sequence ID" value="CAF4396215.1"/>
    <property type="molecule type" value="Genomic_DNA"/>
</dbReference>
<evidence type="ECO:0000313" key="4">
    <source>
        <dbReference type="EMBL" id="CAF3520006.1"/>
    </source>
</evidence>
<evidence type="ECO:0000313" key="3">
    <source>
        <dbReference type="EMBL" id="CAF1536306.1"/>
    </source>
</evidence>
<organism evidence="3 6">
    <name type="scientific">Didymodactylos carnosus</name>
    <dbReference type="NCBI Taxonomy" id="1234261"/>
    <lineage>
        <taxon>Eukaryota</taxon>
        <taxon>Metazoa</taxon>
        <taxon>Spiralia</taxon>
        <taxon>Gnathifera</taxon>
        <taxon>Rotifera</taxon>
        <taxon>Eurotatoria</taxon>
        <taxon>Bdelloidea</taxon>
        <taxon>Philodinida</taxon>
        <taxon>Philodinidae</taxon>
        <taxon>Didymodactylos</taxon>
    </lineage>
</organism>
<sequence length="201" mass="23217">MSQSCAITTCKRVSRALCNCCHQNLCRDHLNEHDDLLNAQLNPLADGINKLGDQLTTISAEQILSQSHEKLNQWRQDAYKTIDHLYEQKYEEVGRFISQKIHEQQEEIVQNQFKIGRLMHEREATVDHIDALTLNIQNIEEQIKEIEQIPVRINIRPLVVDDSIIDIVETNPNQLNLSNLPPVYQTIKRSDNNSRVLATND</sequence>
<comment type="caution">
    <text evidence="3">The sequence shown here is derived from an EMBL/GenBank/DDBJ whole genome shotgun (WGS) entry which is preliminary data.</text>
</comment>
<evidence type="ECO:0000313" key="2">
    <source>
        <dbReference type="EMBL" id="CAF0742419.1"/>
    </source>
</evidence>